<gene>
    <name evidence="1" type="ORF">V6N12_031479</name>
</gene>
<keyword evidence="2" id="KW-1185">Reference proteome</keyword>
<evidence type="ECO:0000313" key="1">
    <source>
        <dbReference type="EMBL" id="KAK8521585.1"/>
    </source>
</evidence>
<proteinExistence type="predicted"/>
<comment type="caution">
    <text evidence="1">The sequence shown here is derived from an EMBL/GenBank/DDBJ whole genome shotgun (WGS) entry which is preliminary data.</text>
</comment>
<reference evidence="1 2" key="1">
    <citation type="journal article" date="2024" name="G3 (Bethesda)">
        <title>Genome assembly of Hibiscus sabdariffa L. provides insights into metabolisms of medicinal natural products.</title>
        <authorList>
            <person name="Kim T."/>
        </authorList>
    </citation>
    <scope>NUCLEOTIDE SEQUENCE [LARGE SCALE GENOMIC DNA]</scope>
    <source>
        <strain evidence="1">TK-2024</strain>
        <tissue evidence="1">Old leaves</tissue>
    </source>
</reference>
<evidence type="ECO:0000313" key="2">
    <source>
        <dbReference type="Proteomes" id="UP001472677"/>
    </source>
</evidence>
<accession>A0ABR2CQ17</accession>
<dbReference type="Proteomes" id="UP001472677">
    <property type="component" value="Unassembled WGS sequence"/>
</dbReference>
<organism evidence="1 2">
    <name type="scientific">Hibiscus sabdariffa</name>
    <name type="common">roselle</name>
    <dbReference type="NCBI Taxonomy" id="183260"/>
    <lineage>
        <taxon>Eukaryota</taxon>
        <taxon>Viridiplantae</taxon>
        <taxon>Streptophyta</taxon>
        <taxon>Embryophyta</taxon>
        <taxon>Tracheophyta</taxon>
        <taxon>Spermatophyta</taxon>
        <taxon>Magnoliopsida</taxon>
        <taxon>eudicotyledons</taxon>
        <taxon>Gunneridae</taxon>
        <taxon>Pentapetalae</taxon>
        <taxon>rosids</taxon>
        <taxon>malvids</taxon>
        <taxon>Malvales</taxon>
        <taxon>Malvaceae</taxon>
        <taxon>Malvoideae</taxon>
        <taxon>Hibiscus</taxon>
    </lineage>
</organism>
<protein>
    <submittedName>
        <fullName evidence="1">Uncharacterized protein</fullName>
    </submittedName>
</protein>
<dbReference type="EMBL" id="JBBPBM010000047">
    <property type="protein sequence ID" value="KAK8521585.1"/>
    <property type="molecule type" value="Genomic_DNA"/>
</dbReference>
<sequence>MSRKQFSSLTVPGFGKGSAKFGLIYVVGFADRQFRDELVDVDNRRLVYGFPVRTAKWLFGFARSIGSCRPIIAEL</sequence>
<name>A0ABR2CQ17_9ROSI</name>